<comment type="similarity">
    <text evidence="1">Belongs to the peptidase S58 family.</text>
</comment>
<dbReference type="Pfam" id="PF03576">
    <property type="entry name" value="Peptidase_S58"/>
    <property type="match status" value="1"/>
</dbReference>
<proteinExistence type="inferred from homology"/>
<dbReference type="InterPro" id="IPR005321">
    <property type="entry name" value="Peptidase_S58_DmpA"/>
</dbReference>
<comment type="caution">
    <text evidence="2">The sequence shown here is derived from an EMBL/GenBank/DDBJ whole genome shotgun (WGS) entry which is preliminary data.</text>
</comment>
<dbReference type="Gene3D" id="3.60.70.12">
    <property type="entry name" value="L-amino peptidase D-ALA esterase/amidase"/>
    <property type="match status" value="1"/>
</dbReference>
<sequence>MIWDRFALAGVGVGCVSRSWAGTGVTVIMLPPGTRGAGAVTGGAPATRETDVLDPANTVLGPDAVVLAGGSAFGLRAADGVMHGLQQIGRGVSVGAVRVPIVVAAAIFDLAEKAAVAPRAADGLKAFQIAKTFEQSVGSGRYGAGTGATVGKTLGAELAMKGGQAAVTLRTVDGLTVAALVVVNAVGSILNDDGHILAGPVMRGKVQNTTDLWIAEPPSLALGSATTLAVVATDGDLSKSELKRVAQMAHDGLARCIEPIHSPWDGDSVFALSTGAITTSSGRVGAIAARLISMAVRRAVVAANGLT</sequence>
<accession>A0A2T2WD46</accession>
<dbReference type="CDD" id="cd02252">
    <property type="entry name" value="nylC_like"/>
    <property type="match status" value="1"/>
</dbReference>
<organism evidence="2 3">
    <name type="scientific">Sulfobacillus acidophilus</name>
    <dbReference type="NCBI Taxonomy" id="53633"/>
    <lineage>
        <taxon>Bacteria</taxon>
        <taxon>Bacillati</taxon>
        <taxon>Bacillota</taxon>
        <taxon>Clostridia</taxon>
        <taxon>Eubacteriales</taxon>
        <taxon>Clostridiales Family XVII. Incertae Sedis</taxon>
        <taxon>Sulfobacillus</taxon>
    </lineage>
</organism>
<dbReference type="GO" id="GO:0004177">
    <property type="term" value="F:aminopeptidase activity"/>
    <property type="evidence" value="ECO:0007669"/>
    <property type="project" value="TreeGrafter"/>
</dbReference>
<dbReference type="InterPro" id="IPR016117">
    <property type="entry name" value="ArgJ-like_dom_sf"/>
</dbReference>
<evidence type="ECO:0000313" key="2">
    <source>
        <dbReference type="EMBL" id="PSR20158.1"/>
    </source>
</evidence>
<dbReference type="Proteomes" id="UP000241848">
    <property type="component" value="Unassembled WGS sequence"/>
</dbReference>
<gene>
    <name evidence="2" type="ORF">C7B45_16195</name>
</gene>
<name>A0A2T2WD46_9FIRM</name>
<dbReference type="PANTHER" id="PTHR36512">
    <property type="entry name" value="D-AMINOPEPTIDASE"/>
    <property type="match status" value="1"/>
</dbReference>
<reference evidence="2 3" key="1">
    <citation type="journal article" date="2014" name="BMC Genomics">
        <title>Comparison of environmental and isolate Sulfobacillus genomes reveals diverse carbon, sulfur, nitrogen, and hydrogen metabolisms.</title>
        <authorList>
            <person name="Justice N.B."/>
            <person name="Norman A."/>
            <person name="Brown C.T."/>
            <person name="Singh A."/>
            <person name="Thomas B.C."/>
            <person name="Banfield J.F."/>
        </authorList>
    </citation>
    <scope>NUCLEOTIDE SEQUENCE [LARGE SCALE GENOMIC DNA]</scope>
    <source>
        <strain evidence="2">AMDSBA3</strain>
    </source>
</reference>
<dbReference type="SUPFAM" id="SSF56266">
    <property type="entry name" value="DmpA/ArgJ-like"/>
    <property type="match status" value="1"/>
</dbReference>
<dbReference type="AlphaFoldDB" id="A0A2T2WD46"/>
<evidence type="ECO:0000313" key="3">
    <source>
        <dbReference type="Proteomes" id="UP000241848"/>
    </source>
</evidence>
<dbReference type="EMBL" id="PXYV01000081">
    <property type="protein sequence ID" value="PSR20158.1"/>
    <property type="molecule type" value="Genomic_DNA"/>
</dbReference>
<dbReference type="PANTHER" id="PTHR36512:SF3">
    <property type="entry name" value="BLR5678 PROTEIN"/>
    <property type="match status" value="1"/>
</dbReference>
<protein>
    <submittedName>
        <fullName evidence="2">Peptidase S58 family protein</fullName>
    </submittedName>
</protein>
<evidence type="ECO:0000256" key="1">
    <source>
        <dbReference type="ARBA" id="ARBA00007068"/>
    </source>
</evidence>